<evidence type="ECO:0000256" key="6">
    <source>
        <dbReference type="ARBA" id="ARBA00023163"/>
    </source>
</evidence>
<evidence type="ECO:0000256" key="1">
    <source>
        <dbReference type="ARBA" id="ARBA00004123"/>
    </source>
</evidence>
<dbReference type="PROSITE" id="PS50082">
    <property type="entry name" value="WD_REPEATS_2"/>
    <property type="match status" value="5"/>
</dbReference>
<dbReference type="GO" id="GO:0003743">
    <property type="term" value="F:translation initiation factor activity"/>
    <property type="evidence" value="ECO:0007669"/>
    <property type="project" value="UniProtKB-KW"/>
</dbReference>
<dbReference type="InterPro" id="IPR036322">
    <property type="entry name" value="WD40_repeat_dom_sf"/>
</dbReference>
<dbReference type="PROSITE" id="PS00678">
    <property type="entry name" value="WD_REPEATS_1"/>
    <property type="match status" value="2"/>
</dbReference>
<keyword evidence="7" id="KW-0539">Nucleus</keyword>
<dbReference type="SMART" id="SM00320">
    <property type="entry name" value="WD40"/>
    <property type="match status" value="6"/>
</dbReference>
<feature type="region of interest" description="Disordered" evidence="10">
    <location>
        <begin position="71"/>
        <end position="119"/>
    </location>
</feature>
<feature type="repeat" description="WD" evidence="9">
    <location>
        <begin position="391"/>
        <end position="425"/>
    </location>
</feature>
<evidence type="ECO:0000256" key="3">
    <source>
        <dbReference type="ARBA" id="ARBA00022574"/>
    </source>
</evidence>
<accession>A0A0K2UMC0</accession>
<feature type="repeat" description="WD" evidence="9">
    <location>
        <begin position="307"/>
        <end position="348"/>
    </location>
</feature>
<dbReference type="InterPro" id="IPR001680">
    <property type="entry name" value="WD40_rpt"/>
</dbReference>
<name>A0A0K2UMC0_LEPSM</name>
<evidence type="ECO:0000256" key="10">
    <source>
        <dbReference type="SAM" id="MobiDB-lite"/>
    </source>
</evidence>
<sequence>MSERKHSILWNIIQEHLYLDVYEGIARNKKQIAATSGGMVGEANRQANRQKVYYGLLREPDLSAFTNTILMNEPDEEDDGEGDKPKKKKLKRDAHLKRQKNDPNAPVASRMPFPDLRDTDKAEKARALKESLKRITVGPECLPSVCFYSVLNSASSLTAIEITDDSSILGAGFSDAAIKVWSLLPSKLKVLKSADELGDINRDADDVLHRMMEDNSGVVSRTLYGHSGPVYGISFSPDKSMLLSCSEDGTIRLWSLQTWTCLVCYRGHMYAVWHVKFSPQGYYFASAGHDKTVMLWSTEQHHSLRIFAGHFSDVDCIAFHPNCNYIASGSSDRSVRVWDCVSGNCVRLMTGHKTAVSTLAFSPDGRFLASGGRDSRVLFWDIAHGHLLADLSNHSQTVTALAFSRDGNILASSSTDFGLAMWDFQKLINESSLEDVNVAHNPDVRTDSKNLLVTSYSTKTSPILHLHFTRRNLLLSVGPYCG</sequence>
<dbReference type="GO" id="GO:0005669">
    <property type="term" value="C:transcription factor TFIID complex"/>
    <property type="evidence" value="ECO:0007669"/>
    <property type="project" value="TreeGrafter"/>
</dbReference>
<feature type="repeat" description="WD" evidence="9">
    <location>
        <begin position="349"/>
        <end position="390"/>
    </location>
</feature>
<dbReference type="InterPro" id="IPR019775">
    <property type="entry name" value="WD40_repeat_CS"/>
</dbReference>
<dbReference type="FunFam" id="2.130.10.10:FF:000243">
    <property type="entry name" value="Transcription initiation factor TFIID subunit 5"/>
    <property type="match status" value="1"/>
</dbReference>
<dbReference type="OrthoDB" id="10266330at2759"/>
<feature type="domain" description="EML-like second beta-propeller" evidence="11">
    <location>
        <begin position="272"/>
        <end position="434"/>
    </location>
</feature>
<evidence type="ECO:0000259" key="11">
    <source>
        <dbReference type="Pfam" id="PF23414"/>
    </source>
</evidence>
<dbReference type="InterPro" id="IPR055442">
    <property type="entry name" value="Beta-prop_EML-like_2nd"/>
</dbReference>
<proteinExistence type="inferred from homology"/>
<evidence type="ECO:0000256" key="5">
    <source>
        <dbReference type="ARBA" id="ARBA00023015"/>
    </source>
</evidence>
<evidence type="ECO:0000313" key="12">
    <source>
        <dbReference type="EMBL" id="CDW39413.1"/>
    </source>
</evidence>
<dbReference type="Gene3D" id="2.130.10.10">
    <property type="entry name" value="YVTN repeat-like/Quinoprotein amine dehydrogenase"/>
    <property type="match status" value="2"/>
</dbReference>
<dbReference type="AlphaFoldDB" id="A0A0K2UMC0"/>
<evidence type="ECO:0000256" key="7">
    <source>
        <dbReference type="ARBA" id="ARBA00023242"/>
    </source>
</evidence>
<keyword evidence="12" id="KW-0648">Protein biosynthesis</keyword>
<dbReference type="CDD" id="cd00200">
    <property type="entry name" value="WD40"/>
    <property type="match status" value="1"/>
</dbReference>
<dbReference type="GO" id="GO:0006367">
    <property type="term" value="P:transcription initiation at RNA polymerase II promoter"/>
    <property type="evidence" value="ECO:0007669"/>
    <property type="project" value="TreeGrafter"/>
</dbReference>
<comment type="similarity">
    <text evidence="2">Belongs to the WD repeat TAF5 family.</text>
</comment>
<dbReference type="InterPro" id="IPR020472">
    <property type="entry name" value="WD40_PAC1"/>
</dbReference>
<keyword evidence="3 9" id="KW-0853">WD repeat</keyword>
<dbReference type="GO" id="GO:0016251">
    <property type="term" value="F:RNA polymerase II general transcription initiation factor activity"/>
    <property type="evidence" value="ECO:0007669"/>
    <property type="project" value="TreeGrafter"/>
</dbReference>
<keyword evidence="12" id="KW-0396">Initiation factor</keyword>
<gene>
    <name evidence="12" type="primary">Taf5</name>
</gene>
<dbReference type="PANTHER" id="PTHR19879">
    <property type="entry name" value="TRANSCRIPTION INITIATION FACTOR TFIID"/>
    <property type="match status" value="1"/>
</dbReference>
<feature type="repeat" description="WD" evidence="9">
    <location>
        <begin position="223"/>
        <end position="258"/>
    </location>
</feature>
<dbReference type="PANTHER" id="PTHR19879:SF1">
    <property type="entry name" value="CANNONBALL-RELATED"/>
    <property type="match status" value="1"/>
</dbReference>
<feature type="repeat" description="WD" evidence="9">
    <location>
        <begin position="265"/>
        <end position="306"/>
    </location>
</feature>
<dbReference type="PROSITE" id="PS50294">
    <property type="entry name" value="WD_REPEATS_REGION"/>
    <property type="match status" value="5"/>
</dbReference>
<keyword evidence="4" id="KW-0677">Repeat</keyword>
<protein>
    <recommendedName>
        <fullName evidence="8">Transcription initiation factor TFIID subunit 5</fullName>
    </recommendedName>
</protein>
<dbReference type="PRINTS" id="PR00320">
    <property type="entry name" value="GPROTEINBRPT"/>
</dbReference>
<comment type="subcellular location">
    <subcellularLocation>
        <location evidence="1">Nucleus</location>
    </subcellularLocation>
</comment>
<dbReference type="SUPFAM" id="SSF50978">
    <property type="entry name" value="WD40 repeat-like"/>
    <property type="match status" value="1"/>
</dbReference>
<organism evidence="12">
    <name type="scientific">Lepeophtheirus salmonis</name>
    <name type="common">Salmon louse</name>
    <name type="synonym">Caligus salmonis</name>
    <dbReference type="NCBI Taxonomy" id="72036"/>
    <lineage>
        <taxon>Eukaryota</taxon>
        <taxon>Metazoa</taxon>
        <taxon>Ecdysozoa</taxon>
        <taxon>Arthropoda</taxon>
        <taxon>Crustacea</taxon>
        <taxon>Multicrustacea</taxon>
        <taxon>Hexanauplia</taxon>
        <taxon>Copepoda</taxon>
        <taxon>Siphonostomatoida</taxon>
        <taxon>Caligidae</taxon>
        <taxon>Lepeophtheirus</taxon>
    </lineage>
</organism>
<evidence type="ECO:0000256" key="2">
    <source>
        <dbReference type="ARBA" id="ARBA00009435"/>
    </source>
</evidence>
<evidence type="ECO:0000256" key="9">
    <source>
        <dbReference type="PROSITE-ProRule" id="PRU00221"/>
    </source>
</evidence>
<dbReference type="InterPro" id="IPR015943">
    <property type="entry name" value="WD40/YVTN_repeat-like_dom_sf"/>
</dbReference>
<keyword evidence="6" id="KW-0804">Transcription</keyword>
<evidence type="ECO:0000256" key="4">
    <source>
        <dbReference type="ARBA" id="ARBA00022737"/>
    </source>
</evidence>
<keyword evidence="5" id="KW-0805">Transcription regulation</keyword>
<feature type="compositionally biased region" description="Basic residues" evidence="10">
    <location>
        <begin position="85"/>
        <end position="98"/>
    </location>
</feature>
<evidence type="ECO:0000256" key="8">
    <source>
        <dbReference type="ARBA" id="ARBA00044130"/>
    </source>
</evidence>
<dbReference type="EMBL" id="HACA01022052">
    <property type="protein sequence ID" value="CDW39413.1"/>
    <property type="molecule type" value="Transcribed_RNA"/>
</dbReference>
<dbReference type="Pfam" id="PF23414">
    <property type="entry name" value="Beta-prop_EML_2"/>
    <property type="match status" value="1"/>
</dbReference>
<reference evidence="12" key="1">
    <citation type="submission" date="2014-05" db="EMBL/GenBank/DDBJ databases">
        <authorList>
            <person name="Chronopoulou M."/>
        </authorList>
    </citation>
    <scope>NUCLEOTIDE SEQUENCE</scope>
    <source>
        <tissue evidence="12">Whole organism</tissue>
    </source>
</reference>
<dbReference type="Pfam" id="PF00400">
    <property type="entry name" value="WD40"/>
    <property type="match status" value="1"/>
</dbReference>